<accession>A0A940MVR2</accession>
<dbReference type="EMBL" id="JAGIZA010000009">
    <property type="protein sequence ID" value="MBP0494314.1"/>
    <property type="molecule type" value="Genomic_DNA"/>
</dbReference>
<keyword evidence="1" id="KW-1133">Transmembrane helix</keyword>
<gene>
    <name evidence="2" type="ORF">J5Y10_16115</name>
</gene>
<name>A0A940MVR2_9PROT</name>
<reference evidence="2" key="1">
    <citation type="submission" date="2021-03" db="EMBL/GenBank/DDBJ databases">
        <authorList>
            <person name="So Y."/>
        </authorList>
    </citation>
    <scope>NUCLEOTIDE SEQUENCE</scope>
    <source>
        <strain evidence="2">SG15</strain>
    </source>
</reference>
<organism evidence="2 3">
    <name type="scientific">Roseomonas indoligenes</name>
    <dbReference type="NCBI Taxonomy" id="2820811"/>
    <lineage>
        <taxon>Bacteria</taxon>
        <taxon>Pseudomonadati</taxon>
        <taxon>Pseudomonadota</taxon>
        <taxon>Alphaproteobacteria</taxon>
        <taxon>Acetobacterales</taxon>
        <taxon>Roseomonadaceae</taxon>
        <taxon>Roseomonas</taxon>
    </lineage>
</organism>
<keyword evidence="3" id="KW-1185">Reference proteome</keyword>
<protein>
    <submittedName>
        <fullName evidence="2">Uncharacterized protein</fullName>
    </submittedName>
</protein>
<comment type="caution">
    <text evidence="2">The sequence shown here is derived from an EMBL/GenBank/DDBJ whole genome shotgun (WGS) entry which is preliminary data.</text>
</comment>
<dbReference type="Proteomes" id="UP000677537">
    <property type="component" value="Unassembled WGS sequence"/>
</dbReference>
<evidence type="ECO:0000313" key="3">
    <source>
        <dbReference type="Proteomes" id="UP000677537"/>
    </source>
</evidence>
<evidence type="ECO:0000313" key="2">
    <source>
        <dbReference type="EMBL" id="MBP0494314.1"/>
    </source>
</evidence>
<keyword evidence="1" id="KW-0472">Membrane</keyword>
<dbReference type="RefSeq" id="WP_209375055.1">
    <property type="nucleotide sequence ID" value="NZ_JAGIZA010000009.1"/>
</dbReference>
<dbReference type="AlphaFoldDB" id="A0A940MVR2"/>
<proteinExistence type="predicted"/>
<sequence>MRALSPLLLAAGALGAAGTLVLAAMGETETALRTASAACAVLVLGMLLRR</sequence>
<evidence type="ECO:0000256" key="1">
    <source>
        <dbReference type="SAM" id="Phobius"/>
    </source>
</evidence>
<feature type="transmembrane region" description="Helical" evidence="1">
    <location>
        <begin position="33"/>
        <end position="49"/>
    </location>
</feature>
<keyword evidence="1" id="KW-0812">Transmembrane</keyword>